<dbReference type="Gene3D" id="3.10.20.90">
    <property type="entry name" value="Phosphatidylinositol 3-kinase Catalytic Subunit, Chain A, domain 1"/>
    <property type="match status" value="1"/>
</dbReference>
<dbReference type="GO" id="GO:0000398">
    <property type="term" value="P:mRNA splicing, via spliceosome"/>
    <property type="evidence" value="ECO:0007669"/>
    <property type="project" value="InterPro"/>
</dbReference>
<comment type="caution">
    <text evidence="2">The sequence shown here is derived from an EMBL/GenBank/DDBJ whole genome shotgun (WGS) entry which is preliminary data.</text>
</comment>
<dbReference type="Proteomes" id="UP000327493">
    <property type="component" value="Chromosome 15"/>
</dbReference>
<dbReference type="Pfam" id="PF18036">
    <property type="entry name" value="Ubiquitin_4"/>
    <property type="match status" value="1"/>
</dbReference>
<dbReference type="EMBL" id="VOFY01000015">
    <property type="protein sequence ID" value="KAA8585283.1"/>
    <property type="molecule type" value="Genomic_DNA"/>
</dbReference>
<dbReference type="GO" id="GO:0005689">
    <property type="term" value="C:U12-type spliceosomal complex"/>
    <property type="evidence" value="ECO:0007669"/>
    <property type="project" value="TreeGrafter"/>
</dbReference>
<dbReference type="PANTHER" id="PTHR14942:SF0">
    <property type="entry name" value="U11_U12 SMALL NUCLEAR RIBONUCLEOPROTEIN 25 KDA PROTEIN"/>
    <property type="match status" value="1"/>
</dbReference>
<feature type="domain" description="SNRNP25 ubiquitin-like" evidence="1">
    <location>
        <begin position="87"/>
        <end position="129"/>
    </location>
</feature>
<gene>
    <name evidence="2" type="ORF">FQN60_003977</name>
</gene>
<protein>
    <recommendedName>
        <fullName evidence="1">SNRNP25 ubiquitin-like domain-containing protein</fullName>
    </recommendedName>
</protein>
<proteinExistence type="predicted"/>
<accession>A0A5J5CWN1</accession>
<reference evidence="2 3" key="1">
    <citation type="submission" date="2019-08" db="EMBL/GenBank/DDBJ databases">
        <title>A chromosome-level genome assembly, high-density linkage maps, and genome scans reveal the genomic architecture of hybrid incompatibilities underlying speciation via character displacement in darters (Percidae: Etheostominae).</title>
        <authorList>
            <person name="Moran R.L."/>
            <person name="Catchen J.M."/>
            <person name="Fuller R.C."/>
        </authorList>
    </citation>
    <scope>NUCLEOTIDE SEQUENCE [LARGE SCALE GENOMIC DNA]</scope>
    <source>
        <strain evidence="2">EspeVRDwgs_2016</strain>
        <tissue evidence="2">Muscle</tissue>
    </source>
</reference>
<organism evidence="2 3">
    <name type="scientific">Etheostoma spectabile</name>
    <name type="common">orangethroat darter</name>
    <dbReference type="NCBI Taxonomy" id="54343"/>
    <lineage>
        <taxon>Eukaryota</taxon>
        <taxon>Metazoa</taxon>
        <taxon>Chordata</taxon>
        <taxon>Craniata</taxon>
        <taxon>Vertebrata</taxon>
        <taxon>Euteleostomi</taxon>
        <taxon>Actinopterygii</taxon>
        <taxon>Neopterygii</taxon>
        <taxon>Teleostei</taxon>
        <taxon>Neoteleostei</taxon>
        <taxon>Acanthomorphata</taxon>
        <taxon>Eupercaria</taxon>
        <taxon>Perciformes</taxon>
        <taxon>Percoidei</taxon>
        <taxon>Percidae</taxon>
        <taxon>Etheostomatinae</taxon>
        <taxon>Etheostoma</taxon>
    </lineage>
</organism>
<dbReference type="PANTHER" id="PTHR14942">
    <property type="entry name" value="U11/U12 SMALL NUCLEAR RIBONUCLEOPROTEIN 25 KDA PROTEIN"/>
    <property type="match status" value="1"/>
</dbReference>
<evidence type="ECO:0000313" key="3">
    <source>
        <dbReference type="Proteomes" id="UP000327493"/>
    </source>
</evidence>
<dbReference type="InterPro" id="IPR039690">
    <property type="entry name" value="SNRNP25"/>
</dbReference>
<name>A0A5J5CWN1_9PERO</name>
<evidence type="ECO:0000259" key="1">
    <source>
        <dbReference type="Pfam" id="PF18036"/>
    </source>
</evidence>
<keyword evidence="3" id="KW-1185">Reference proteome</keyword>
<evidence type="ECO:0000313" key="2">
    <source>
        <dbReference type="EMBL" id="KAA8585283.1"/>
    </source>
</evidence>
<dbReference type="InterPro" id="IPR040610">
    <property type="entry name" value="SNRNP25_ubiquitin"/>
</dbReference>
<dbReference type="AlphaFoldDB" id="A0A5J5CWN1"/>
<sequence length="403" mass="44328">MEELSQDADGGGLAVKVEEVEDENLTGMAALDADEEDEEALPHSEILDIFEEGLAQLVQDPLLCDLPIQVTLEEVNSQIALEYGQAMTVRVLKADGEIMLVVQNATVLDLKKAIRRFMELKQQREGASTMTSSDSELKKISTELEHVSLKRQELVERKKIHCIFQELRNRAEHRQTEEVVSKQHDIDGIDDKLKPLTERTAELQQSLESILNAKKNKSEKGKSTFTVSHTSSQTTGVPGFNIFSVEAPPTIPEVSYTSSQTTVVPGCDIFYVEAPPAIPAPSVILDVEKLPPCPCKTQCPECRQFITTETFTSVSSVTWLSQFKCISCESRKSEEKTPTGADMSKGLAPSAATDRVRSSQSILSTLVLFKLKAEGNVFSLKSPSMVTTFECSSSISFSVCDSL</sequence>